<evidence type="ECO:0000256" key="1">
    <source>
        <dbReference type="ARBA" id="ARBA00022679"/>
    </source>
</evidence>
<comment type="caution">
    <text evidence="3">The sequence shown here is derived from an EMBL/GenBank/DDBJ whole genome shotgun (WGS) entry which is preliminary data.</text>
</comment>
<name>A0A6L9SHW4_9ACTN</name>
<dbReference type="EMBL" id="JAAGOA010000027">
    <property type="protein sequence ID" value="NEE03921.1"/>
    <property type="molecule type" value="Genomic_DNA"/>
</dbReference>
<protein>
    <submittedName>
        <fullName evidence="3">Glycosyltransferase</fullName>
    </submittedName>
</protein>
<evidence type="ECO:0000313" key="4">
    <source>
        <dbReference type="Proteomes" id="UP000475214"/>
    </source>
</evidence>
<dbReference type="AlphaFoldDB" id="A0A6L9SHW4"/>
<accession>A0A6L9SHW4</accession>
<keyword evidence="4" id="KW-1185">Reference proteome</keyword>
<dbReference type="GO" id="GO:0016757">
    <property type="term" value="F:glycosyltransferase activity"/>
    <property type="evidence" value="ECO:0007669"/>
    <property type="project" value="InterPro"/>
</dbReference>
<gene>
    <name evidence="3" type="ORF">G1H10_27510</name>
</gene>
<sequence>MNHRVIYAIPDITVPTGGVRVLYRHIEILSNAGYRAYAWYRKRILNHDWFSSAVRTISSTTLELGDDDLLVVPEPWVVSGIDPAPGCRKVIYNQNHFYTFFSAPPVEYPVWRPRPAVWVSSLANRDAQLRLKDLLHVSGVEYIPLSIDTSLFRPTRKERKVSWMPRKRPNEGSLLHALLDADERMAGVTLMPIEGLTERQTAAELGTTSVFVALGRDEGFGLPVAEALAAGCAVVGYPAGGGAELFECPGAHPVAESDILAIVEKVAELLCNEPSERERASYAEWVAARYADQDQRKALLEAVSTAFDGPGGAGEAVHPFETRPVIP</sequence>
<keyword evidence="1 3" id="KW-0808">Transferase</keyword>
<evidence type="ECO:0000313" key="3">
    <source>
        <dbReference type="EMBL" id="NEE03921.1"/>
    </source>
</evidence>
<evidence type="ECO:0000259" key="2">
    <source>
        <dbReference type="Pfam" id="PF00534"/>
    </source>
</evidence>
<organism evidence="3 4">
    <name type="scientific">Phytoactinopolyspora halotolerans</name>
    <dbReference type="NCBI Taxonomy" id="1981512"/>
    <lineage>
        <taxon>Bacteria</taxon>
        <taxon>Bacillati</taxon>
        <taxon>Actinomycetota</taxon>
        <taxon>Actinomycetes</taxon>
        <taxon>Jiangellales</taxon>
        <taxon>Jiangellaceae</taxon>
        <taxon>Phytoactinopolyspora</taxon>
    </lineage>
</organism>
<dbReference type="RefSeq" id="WP_163744012.1">
    <property type="nucleotide sequence ID" value="NZ_JAAGOA010000027.1"/>
</dbReference>
<dbReference type="SUPFAM" id="SSF53756">
    <property type="entry name" value="UDP-Glycosyltransferase/glycogen phosphorylase"/>
    <property type="match status" value="1"/>
</dbReference>
<dbReference type="InterPro" id="IPR001296">
    <property type="entry name" value="Glyco_trans_1"/>
</dbReference>
<feature type="domain" description="Glycosyl transferase family 1" evidence="2">
    <location>
        <begin position="201"/>
        <end position="282"/>
    </location>
</feature>
<proteinExistence type="predicted"/>
<dbReference type="Proteomes" id="UP000475214">
    <property type="component" value="Unassembled WGS sequence"/>
</dbReference>
<reference evidence="3 4" key="1">
    <citation type="submission" date="2020-02" db="EMBL/GenBank/DDBJ databases">
        <authorList>
            <person name="Li X.-J."/>
            <person name="Han X.-M."/>
        </authorList>
    </citation>
    <scope>NUCLEOTIDE SEQUENCE [LARGE SCALE GENOMIC DNA]</scope>
    <source>
        <strain evidence="3 4">CCTCC AB 2017055</strain>
    </source>
</reference>
<dbReference type="Gene3D" id="3.40.50.2000">
    <property type="entry name" value="Glycogen Phosphorylase B"/>
    <property type="match status" value="1"/>
</dbReference>
<dbReference type="Pfam" id="PF00534">
    <property type="entry name" value="Glycos_transf_1"/>
    <property type="match status" value="1"/>
</dbReference>